<dbReference type="Pfam" id="PF00246">
    <property type="entry name" value="Peptidase_M14"/>
    <property type="match status" value="1"/>
</dbReference>
<dbReference type="PRINTS" id="PR00765">
    <property type="entry name" value="CRBOXYPTASEA"/>
</dbReference>
<dbReference type="AlphaFoldDB" id="A0A137PF00"/>
<feature type="non-terminal residue" evidence="12">
    <location>
        <position position="1"/>
    </location>
</feature>
<proteinExistence type="inferred from homology"/>
<evidence type="ECO:0000256" key="4">
    <source>
        <dbReference type="ARBA" id="ARBA00022670"/>
    </source>
</evidence>
<evidence type="ECO:0000256" key="10">
    <source>
        <dbReference type="PROSITE-ProRule" id="PRU01379"/>
    </source>
</evidence>
<feature type="active site" description="Proton donor/acceptor" evidence="10">
    <location>
        <position position="261"/>
    </location>
</feature>
<feature type="domain" description="Peptidase M14" evidence="11">
    <location>
        <begin position="4"/>
        <end position="297"/>
    </location>
</feature>
<sequence>WFSSYHTYSEILMWFNQLAKENPNHVKLVPSIGKSFEGRDIFAVHLTNPNNVEKKQVWFQSLIHAREWITGTTTQFIFSELLANRQSDLIKNILDKTEVVFIPIVNPDGYTYTRVDRLTRKNRHLINGGDGVDLNRNFPAQWGGPGASKNPNSQTYLGPYAASEPETQALMGYFKGLTNVVGAIDFHSYSELLLRPFSHNETDTPDEVVLKKLGDKMVKAIEKVSGKKYSNIKEVELYPCSGSASDFYYGDGSKLASFAFELSPGSKASNGFIVPPSQILEVAKDVMPGVLQFLEFV</sequence>
<dbReference type="OrthoDB" id="3626597at2759"/>
<comment type="similarity">
    <text evidence="2 10">Belongs to the peptidase M14 family.</text>
</comment>
<dbReference type="SMART" id="SM00631">
    <property type="entry name" value="Zn_pept"/>
    <property type="match status" value="1"/>
</dbReference>
<keyword evidence="3 12" id="KW-0121">Carboxypeptidase</keyword>
<dbReference type="GO" id="GO:0004181">
    <property type="term" value="F:metallocarboxypeptidase activity"/>
    <property type="evidence" value="ECO:0007669"/>
    <property type="project" value="InterPro"/>
</dbReference>
<accession>A0A137PF00</accession>
<reference evidence="12 13" key="1">
    <citation type="journal article" date="2015" name="Genome Biol. Evol.">
        <title>Phylogenomic analyses indicate that early fungi evolved digesting cell walls of algal ancestors of land plants.</title>
        <authorList>
            <person name="Chang Y."/>
            <person name="Wang S."/>
            <person name="Sekimoto S."/>
            <person name="Aerts A.L."/>
            <person name="Choi C."/>
            <person name="Clum A."/>
            <person name="LaButti K.M."/>
            <person name="Lindquist E.A."/>
            <person name="Yee Ngan C."/>
            <person name="Ohm R.A."/>
            <person name="Salamov A.A."/>
            <person name="Grigoriev I.V."/>
            <person name="Spatafora J.W."/>
            <person name="Berbee M.L."/>
        </authorList>
    </citation>
    <scope>NUCLEOTIDE SEQUENCE [LARGE SCALE GENOMIC DNA]</scope>
    <source>
        <strain evidence="12 13">NRRL 28638</strain>
    </source>
</reference>
<dbReference type="GO" id="GO:0008270">
    <property type="term" value="F:zinc ion binding"/>
    <property type="evidence" value="ECO:0007669"/>
    <property type="project" value="InterPro"/>
</dbReference>
<evidence type="ECO:0000256" key="7">
    <source>
        <dbReference type="ARBA" id="ARBA00022801"/>
    </source>
</evidence>
<organism evidence="12 13">
    <name type="scientific">Conidiobolus coronatus (strain ATCC 28846 / CBS 209.66 / NRRL 28638)</name>
    <name type="common">Delacroixia coronata</name>
    <dbReference type="NCBI Taxonomy" id="796925"/>
    <lineage>
        <taxon>Eukaryota</taxon>
        <taxon>Fungi</taxon>
        <taxon>Fungi incertae sedis</taxon>
        <taxon>Zoopagomycota</taxon>
        <taxon>Entomophthoromycotina</taxon>
        <taxon>Entomophthoromycetes</taxon>
        <taxon>Entomophthorales</taxon>
        <taxon>Ancylistaceae</taxon>
        <taxon>Conidiobolus</taxon>
    </lineage>
</organism>
<evidence type="ECO:0000313" key="12">
    <source>
        <dbReference type="EMBL" id="KXN73521.1"/>
    </source>
</evidence>
<dbReference type="FunFam" id="3.40.630.10:FF:000084">
    <property type="entry name" value="Carboxypeptidase B2"/>
    <property type="match status" value="1"/>
</dbReference>
<evidence type="ECO:0000256" key="9">
    <source>
        <dbReference type="ARBA" id="ARBA00023049"/>
    </source>
</evidence>
<keyword evidence="6" id="KW-0732">Signal</keyword>
<keyword evidence="4" id="KW-0645">Protease</keyword>
<keyword evidence="8" id="KW-0862">Zinc</keyword>
<gene>
    <name evidence="12" type="ORF">CONCODRAFT_30719</name>
</gene>
<dbReference type="PANTHER" id="PTHR11705:SF143">
    <property type="entry name" value="SLL0236 PROTEIN"/>
    <property type="match status" value="1"/>
</dbReference>
<dbReference type="EMBL" id="KQ964435">
    <property type="protein sequence ID" value="KXN73521.1"/>
    <property type="molecule type" value="Genomic_DNA"/>
</dbReference>
<comment type="cofactor">
    <cofactor evidence="1">
        <name>Zn(2+)</name>
        <dbReference type="ChEBI" id="CHEBI:29105"/>
    </cofactor>
</comment>
<keyword evidence="9" id="KW-0482">Metalloprotease</keyword>
<evidence type="ECO:0000256" key="3">
    <source>
        <dbReference type="ARBA" id="ARBA00022645"/>
    </source>
</evidence>
<keyword evidence="5" id="KW-0479">Metal-binding</keyword>
<dbReference type="GO" id="GO:0006508">
    <property type="term" value="P:proteolysis"/>
    <property type="evidence" value="ECO:0007669"/>
    <property type="project" value="UniProtKB-KW"/>
</dbReference>
<evidence type="ECO:0000256" key="2">
    <source>
        <dbReference type="ARBA" id="ARBA00005988"/>
    </source>
</evidence>
<dbReference type="Gene3D" id="3.40.630.10">
    <property type="entry name" value="Zn peptidases"/>
    <property type="match status" value="1"/>
</dbReference>
<evidence type="ECO:0000313" key="13">
    <source>
        <dbReference type="Proteomes" id="UP000070444"/>
    </source>
</evidence>
<evidence type="ECO:0000256" key="5">
    <source>
        <dbReference type="ARBA" id="ARBA00022723"/>
    </source>
</evidence>
<dbReference type="PROSITE" id="PS52035">
    <property type="entry name" value="PEPTIDASE_M14"/>
    <property type="match status" value="1"/>
</dbReference>
<evidence type="ECO:0000256" key="6">
    <source>
        <dbReference type="ARBA" id="ARBA00022729"/>
    </source>
</evidence>
<evidence type="ECO:0000256" key="1">
    <source>
        <dbReference type="ARBA" id="ARBA00001947"/>
    </source>
</evidence>
<dbReference type="InterPro" id="IPR000834">
    <property type="entry name" value="Peptidase_M14"/>
</dbReference>
<dbReference type="PROSITE" id="PS00132">
    <property type="entry name" value="CARBOXYPEPT_ZN_1"/>
    <property type="match status" value="1"/>
</dbReference>
<dbReference type="PANTHER" id="PTHR11705">
    <property type="entry name" value="PROTEASE FAMILY M14 CARBOXYPEPTIDASE A,B"/>
    <property type="match status" value="1"/>
</dbReference>
<dbReference type="Proteomes" id="UP000070444">
    <property type="component" value="Unassembled WGS sequence"/>
</dbReference>
<evidence type="ECO:0000259" key="11">
    <source>
        <dbReference type="PROSITE" id="PS52035"/>
    </source>
</evidence>
<keyword evidence="7" id="KW-0378">Hydrolase</keyword>
<keyword evidence="13" id="KW-1185">Reference proteome</keyword>
<dbReference type="GO" id="GO:0005615">
    <property type="term" value="C:extracellular space"/>
    <property type="evidence" value="ECO:0007669"/>
    <property type="project" value="TreeGrafter"/>
</dbReference>
<dbReference type="InterPro" id="IPR057246">
    <property type="entry name" value="CARBOXYPEPT_ZN_1"/>
</dbReference>
<feature type="non-terminal residue" evidence="12">
    <location>
        <position position="297"/>
    </location>
</feature>
<evidence type="ECO:0000256" key="8">
    <source>
        <dbReference type="ARBA" id="ARBA00022833"/>
    </source>
</evidence>
<name>A0A137PF00_CONC2</name>
<dbReference type="SUPFAM" id="SSF53187">
    <property type="entry name" value="Zn-dependent exopeptidases"/>
    <property type="match status" value="1"/>
</dbReference>
<protein>
    <submittedName>
        <fullName evidence="12">Peptidase M14, carboxypeptidase A</fullName>
    </submittedName>
</protein>